<evidence type="ECO:0000256" key="1">
    <source>
        <dbReference type="ARBA" id="ARBA00007309"/>
    </source>
</evidence>
<feature type="region of interest" description="Disordered" evidence="2">
    <location>
        <begin position="1"/>
        <end position="41"/>
    </location>
</feature>
<keyword evidence="5" id="KW-1185">Reference proteome</keyword>
<organism evidence="4 5">
    <name type="scientific">Acrasis kona</name>
    <dbReference type="NCBI Taxonomy" id="1008807"/>
    <lineage>
        <taxon>Eukaryota</taxon>
        <taxon>Discoba</taxon>
        <taxon>Heterolobosea</taxon>
        <taxon>Tetramitia</taxon>
        <taxon>Eutetramitia</taxon>
        <taxon>Acrasidae</taxon>
        <taxon>Acrasis</taxon>
    </lineage>
</organism>
<evidence type="ECO:0000313" key="4">
    <source>
        <dbReference type="EMBL" id="KAL0491668.1"/>
    </source>
</evidence>
<dbReference type="InterPro" id="IPR040211">
    <property type="entry name" value="SERF1/2-like"/>
</dbReference>
<dbReference type="PANTHER" id="PTHR13596">
    <property type="entry name" value="SMALL EDRK-RICH FACTOR 1"/>
    <property type="match status" value="1"/>
</dbReference>
<evidence type="ECO:0000256" key="2">
    <source>
        <dbReference type="SAM" id="MobiDB-lite"/>
    </source>
</evidence>
<accession>A0AAW2ZQG3</accession>
<reference evidence="4 5" key="1">
    <citation type="submission" date="2024-03" db="EMBL/GenBank/DDBJ databases">
        <title>The Acrasis kona genome and developmental transcriptomes reveal deep origins of eukaryotic multicellular pathways.</title>
        <authorList>
            <person name="Sheikh S."/>
            <person name="Fu C.-J."/>
            <person name="Brown M.W."/>
            <person name="Baldauf S.L."/>
        </authorList>
    </citation>
    <scope>NUCLEOTIDE SEQUENCE [LARGE SCALE GENOMIC DNA]</scope>
    <source>
        <strain evidence="4 5">ATCC MYA-3509</strain>
    </source>
</reference>
<dbReference type="Proteomes" id="UP001431209">
    <property type="component" value="Unassembled WGS sequence"/>
</dbReference>
<proteinExistence type="inferred from homology"/>
<dbReference type="EMBL" id="JAOPGA020001843">
    <property type="protein sequence ID" value="KAL0491668.1"/>
    <property type="molecule type" value="Genomic_DNA"/>
</dbReference>
<name>A0AAW2ZQG3_9EUKA</name>
<evidence type="ECO:0000313" key="5">
    <source>
        <dbReference type="Proteomes" id="UP001431209"/>
    </source>
</evidence>
<evidence type="ECO:0000259" key="3">
    <source>
        <dbReference type="Pfam" id="PF04419"/>
    </source>
</evidence>
<dbReference type="InterPro" id="IPR007513">
    <property type="entry name" value="SERF-like_N"/>
</dbReference>
<gene>
    <name evidence="4" type="ORF">AKO1_010171</name>
</gene>
<sequence length="62" mass="7088">MTRGSQRDRDRDRAQKRAETKKKSGNSEGISVVQRKERDADIMRQKLEKAAAKKLAESNNKS</sequence>
<comment type="similarity">
    <text evidence="1">Belongs to the SERF family.</text>
</comment>
<comment type="caution">
    <text evidence="4">The sequence shown here is derived from an EMBL/GenBank/DDBJ whole genome shotgun (WGS) entry which is preliminary data.</text>
</comment>
<feature type="domain" description="Small EDRK-rich factor-like N-terminal" evidence="3">
    <location>
        <begin position="1"/>
        <end position="36"/>
    </location>
</feature>
<protein>
    <submittedName>
        <fullName evidence="4">SERF-like protein</fullName>
    </submittedName>
</protein>
<feature type="compositionally biased region" description="Basic and acidic residues" evidence="2">
    <location>
        <begin position="1"/>
        <end position="22"/>
    </location>
</feature>
<dbReference type="Pfam" id="PF04419">
    <property type="entry name" value="SERF-like_N"/>
    <property type="match status" value="1"/>
</dbReference>
<dbReference type="AlphaFoldDB" id="A0AAW2ZQG3"/>
<dbReference type="PANTHER" id="PTHR13596:SF0">
    <property type="entry name" value="SI:CH211-39K3.2-RELATED"/>
    <property type="match status" value="1"/>
</dbReference>